<evidence type="ECO:0000313" key="2">
    <source>
        <dbReference type="Proteomes" id="UP000729402"/>
    </source>
</evidence>
<reference evidence="1" key="2">
    <citation type="submission" date="2021-02" db="EMBL/GenBank/DDBJ databases">
        <authorList>
            <person name="Kimball J.A."/>
            <person name="Haas M.W."/>
            <person name="Macchietto M."/>
            <person name="Kono T."/>
            <person name="Duquette J."/>
            <person name="Shao M."/>
        </authorList>
    </citation>
    <scope>NUCLEOTIDE SEQUENCE</scope>
    <source>
        <tissue evidence="1">Fresh leaf tissue</tissue>
    </source>
</reference>
<sequence length="157" mass="17238">MEVPTLLEAILEPLVADNARSKPPRNVILLTLKPLAHLWHPVENRASNLKPRGNKSVSCEGAKGVVYYQVGEGSAHGTDVARSSLRDELDESMSLVAVVAAHGRNHIPHPFHHRHGDAASLPAEKFSGFISNLPRPFRARLGEIPEFSIIIPRLKVQ</sequence>
<dbReference type="AlphaFoldDB" id="A0A8J5WLN9"/>
<keyword evidence="2" id="KW-1185">Reference proteome</keyword>
<gene>
    <name evidence="1" type="ORF">GUJ93_ZPchr0011g28029</name>
</gene>
<protein>
    <submittedName>
        <fullName evidence="1">Uncharacterized protein</fullName>
    </submittedName>
</protein>
<evidence type="ECO:0000313" key="1">
    <source>
        <dbReference type="EMBL" id="KAG8090707.1"/>
    </source>
</evidence>
<name>A0A8J5WLN9_ZIZPA</name>
<accession>A0A8J5WLN9</accession>
<reference evidence="1" key="1">
    <citation type="journal article" date="2021" name="bioRxiv">
        <title>Whole Genome Assembly and Annotation of Northern Wild Rice, Zizania palustris L., Supports a Whole Genome Duplication in the Zizania Genus.</title>
        <authorList>
            <person name="Haas M."/>
            <person name="Kono T."/>
            <person name="Macchietto M."/>
            <person name="Millas R."/>
            <person name="McGilp L."/>
            <person name="Shao M."/>
            <person name="Duquette J."/>
            <person name="Hirsch C.N."/>
            <person name="Kimball J."/>
        </authorList>
    </citation>
    <scope>NUCLEOTIDE SEQUENCE</scope>
    <source>
        <tissue evidence="1">Fresh leaf tissue</tissue>
    </source>
</reference>
<organism evidence="1 2">
    <name type="scientific">Zizania palustris</name>
    <name type="common">Northern wild rice</name>
    <dbReference type="NCBI Taxonomy" id="103762"/>
    <lineage>
        <taxon>Eukaryota</taxon>
        <taxon>Viridiplantae</taxon>
        <taxon>Streptophyta</taxon>
        <taxon>Embryophyta</taxon>
        <taxon>Tracheophyta</taxon>
        <taxon>Spermatophyta</taxon>
        <taxon>Magnoliopsida</taxon>
        <taxon>Liliopsida</taxon>
        <taxon>Poales</taxon>
        <taxon>Poaceae</taxon>
        <taxon>BOP clade</taxon>
        <taxon>Oryzoideae</taxon>
        <taxon>Oryzeae</taxon>
        <taxon>Zizaniinae</taxon>
        <taxon>Zizania</taxon>
    </lineage>
</organism>
<dbReference type="Proteomes" id="UP000729402">
    <property type="component" value="Unassembled WGS sequence"/>
</dbReference>
<proteinExistence type="predicted"/>
<dbReference type="EMBL" id="JAAALK010000081">
    <property type="protein sequence ID" value="KAG8090707.1"/>
    <property type="molecule type" value="Genomic_DNA"/>
</dbReference>
<comment type="caution">
    <text evidence="1">The sequence shown here is derived from an EMBL/GenBank/DDBJ whole genome shotgun (WGS) entry which is preliminary data.</text>
</comment>